<evidence type="ECO:0000259" key="2">
    <source>
        <dbReference type="SMART" id="SM00666"/>
    </source>
</evidence>
<dbReference type="PANTHER" id="PTHR31066">
    <property type="entry name" value="OS05G0427100 PROTEIN-RELATED"/>
    <property type="match status" value="1"/>
</dbReference>
<feature type="region of interest" description="Disordered" evidence="1">
    <location>
        <begin position="1"/>
        <end position="23"/>
    </location>
</feature>
<dbReference type="InterPro" id="IPR053198">
    <property type="entry name" value="Gynoecium_Dev_Regulator"/>
</dbReference>
<protein>
    <recommendedName>
        <fullName evidence="2">PB1 domain-containing protein</fullName>
    </recommendedName>
</protein>
<dbReference type="SMART" id="SM00666">
    <property type="entry name" value="PB1"/>
    <property type="match status" value="1"/>
</dbReference>
<gene>
    <name evidence="3" type="ORF">SAY86_013958</name>
</gene>
<evidence type="ECO:0000313" key="3">
    <source>
        <dbReference type="EMBL" id="KAK4772183.1"/>
    </source>
</evidence>
<dbReference type="AlphaFoldDB" id="A0AAN7KMI9"/>
<dbReference type="PANTHER" id="PTHR31066:SF10">
    <property type="entry name" value="OCTICOSAPEPTIDE_PHOX_BEM1P FAMILY PROTEIN"/>
    <property type="match status" value="1"/>
</dbReference>
<dbReference type="CDD" id="cd06410">
    <property type="entry name" value="PB1_UP2"/>
    <property type="match status" value="1"/>
</dbReference>
<sequence>MVRTSLGTCNPAPKMYPPPRSSSPTATIKFVCSYGGKILPRYPDGKLRYYGGETRVLSVNRSITFAELMVKMSELCGTAMSLRCQLPTEDLDALVSITSEEDLANIIEEYDRAAPPPTCLKIKAFISLLRSAKKISPPSSPASSSRSPAPRYSTAIGFNPRFSWTPVVHRPMGFPLCMERSAVKMPQFYGCASHGHVYLVHNGKHCQ</sequence>
<dbReference type="Proteomes" id="UP001346149">
    <property type="component" value="Unassembled WGS sequence"/>
</dbReference>
<keyword evidence="4" id="KW-1185">Reference proteome</keyword>
<reference evidence="3 4" key="1">
    <citation type="journal article" date="2023" name="Hortic Res">
        <title>Pangenome of water caltrop reveals structural variations and asymmetric subgenome divergence after allopolyploidization.</title>
        <authorList>
            <person name="Zhang X."/>
            <person name="Chen Y."/>
            <person name="Wang L."/>
            <person name="Yuan Y."/>
            <person name="Fang M."/>
            <person name="Shi L."/>
            <person name="Lu R."/>
            <person name="Comes H.P."/>
            <person name="Ma Y."/>
            <person name="Chen Y."/>
            <person name="Huang G."/>
            <person name="Zhou Y."/>
            <person name="Zheng Z."/>
            <person name="Qiu Y."/>
        </authorList>
    </citation>
    <scope>NUCLEOTIDE SEQUENCE [LARGE SCALE GENOMIC DNA]</scope>
    <source>
        <strain evidence="3">F231</strain>
    </source>
</reference>
<dbReference type="SUPFAM" id="SSF54277">
    <property type="entry name" value="CAD &amp; PB1 domains"/>
    <property type="match status" value="1"/>
</dbReference>
<dbReference type="Gene3D" id="3.10.20.90">
    <property type="entry name" value="Phosphatidylinositol 3-kinase Catalytic Subunit, Chain A, domain 1"/>
    <property type="match status" value="1"/>
</dbReference>
<organism evidence="3 4">
    <name type="scientific">Trapa natans</name>
    <name type="common">Water chestnut</name>
    <dbReference type="NCBI Taxonomy" id="22666"/>
    <lineage>
        <taxon>Eukaryota</taxon>
        <taxon>Viridiplantae</taxon>
        <taxon>Streptophyta</taxon>
        <taxon>Embryophyta</taxon>
        <taxon>Tracheophyta</taxon>
        <taxon>Spermatophyta</taxon>
        <taxon>Magnoliopsida</taxon>
        <taxon>eudicotyledons</taxon>
        <taxon>Gunneridae</taxon>
        <taxon>Pentapetalae</taxon>
        <taxon>rosids</taxon>
        <taxon>malvids</taxon>
        <taxon>Myrtales</taxon>
        <taxon>Lythraceae</taxon>
        <taxon>Trapa</taxon>
    </lineage>
</organism>
<feature type="domain" description="PB1" evidence="2">
    <location>
        <begin position="42"/>
        <end position="125"/>
    </location>
</feature>
<comment type="caution">
    <text evidence="3">The sequence shown here is derived from an EMBL/GenBank/DDBJ whole genome shotgun (WGS) entry which is preliminary data.</text>
</comment>
<proteinExistence type="predicted"/>
<accession>A0AAN7KMI9</accession>
<evidence type="ECO:0000313" key="4">
    <source>
        <dbReference type="Proteomes" id="UP001346149"/>
    </source>
</evidence>
<dbReference type="Pfam" id="PF00564">
    <property type="entry name" value="PB1"/>
    <property type="match status" value="1"/>
</dbReference>
<name>A0AAN7KMI9_TRANT</name>
<evidence type="ECO:0000256" key="1">
    <source>
        <dbReference type="SAM" id="MobiDB-lite"/>
    </source>
</evidence>
<dbReference type="InterPro" id="IPR000270">
    <property type="entry name" value="PB1_dom"/>
</dbReference>
<dbReference type="EMBL" id="JAXQNO010000020">
    <property type="protein sequence ID" value="KAK4772183.1"/>
    <property type="molecule type" value="Genomic_DNA"/>
</dbReference>